<dbReference type="Proteomes" id="UP001460270">
    <property type="component" value="Unassembled WGS sequence"/>
</dbReference>
<reference evidence="3" key="1">
    <citation type="submission" date="2024-04" db="EMBL/GenBank/DDBJ databases">
        <title>Salinicola lusitanus LLJ914,a marine bacterium isolated from the Okinawa Trough.</title>
        <authorList>
            <person name="Li J."/>
        </authorList>
    </citation>
    <scope>NUCLEOTIDE SEQUENCE [LARGE SCALE GENOMIC DNA]</scope>
</reference>
<comment type="caution">
    <text evidence="2">The sequence shown here is derived from an EMBL/GenBank/DDBJ whole genome shotgun (WGS) entry which is preliminary data.</text>
</comment>
<protein>
    <submittedName>
        <fullName evidence="2">Uncharacterized protein</fullName>
    </submittedName>
</protein>
<organism evidence="2 3">
    <name type="scientific">Mugilogobius chulae</name>
    <name type="common">yellowstripe goby</name>
    <dbReference type="NCBI Taxonomy" id="88201"/>
    <lineage>
        <taxon>Eukaryota</taxon>
        <taxon>Metazoa</taxon>
        <taxon>Chordata</taxon>
        <taxon>Craniata</taxon>
        <taxon>Vertebrata</taxon>
        <taxon>Euteleostomi</taxon>
        <taxon>Actinopterygii</taxon>
        <taxon>Neopterygii</taxon>
        <taxon>Teleostei</taxon>
        <taxon>Neoteleostei</taxon>
        <taxon>Acanthomorphata</taxon>
        <taxon>Gobiaria</taxon>
        <taxon>Gobiiformes</taxon>
        <taxon>Gobioidei</taxon>
        <taxon>Gobiidae</taxon>
        <taxon>Gobionellinae</taxon>
        <taxon>Mugilogobius</taxon>
    </lineage>
</organism>
<feature type="signal peptide" evidence="1">
    <location>
        <begin position="1"/>
        <end position="19"/>
    </location>
</feature>
<keyword evidence="1" id="KW-0732">Signal</keyword>
<name>A0AAW0MJ36_9GOBI</name>
<accession>A0AAW0MJ36</accession>
<sequence>MRSNMKSVCVLLLLAVGHSEFAHVRVGHSALHTDDVVWSSSAAAGSWILVSDKKQQEEETHEVQHEECVCAAAAGCWTQSSSCLCESKLVLCPVCVYKAHVRVGHSALHTDDVVWSSSAAAGSWIL</sequence>
<dbReference type="EMBL" id="JBBPFD010000345">
    <property type="protein sequence ID" value="KAK7879147.1"/>
    <property type="molecule type" value="Genomic_DNA"/>
</dbReference>
<proteinExistence type="predicted"/>
<dbReference type="AlphaFoldDB" id="A0AAW0MJ36"/>
<evidence type="ECO:0000313" key="2">
    <source>
        <dbReference type="EMBL" id="KAK7879147.1"/>
    </source>
</evidence>
<evidence type="ECO:0000256" key="1">
    <source>
        <dbReference type="SAM" id="SignalP"/>
    </source>
</evidence>
<evidence type="ECO:0000313" key="3">
    <source>
        <dbReference type="Proteomes" id="UP001460270"/>
    </source>
</evidence>
<gene>
    <name evidence="2" type="ORF">WMY93_034071</name>
</gene>
<feature type="chain" id="PRO_5043654037" evidence="1">
    <location>
        <begin position="20"/>
        <end position="126"/>
    </location>
</feature>
<keyword evidence="3" id="KW-1185">Reference proteome</keyword>